<accession>A0ABS5ZWW1</accession>
<feature type="transmembrane region" description="Helical" evidence="1">
    <location>
        <begin position="252"/>
        <end position="272"/>
    </location>
</feature>
<dbReference type="InterPro" id="IPR011990">
    <property type="entry name" value="TPR-like_helical_dom_sf"/>
</dbReference>
<keyword evidence="3" id="KW-1185">Reference proteome</keyword>
<keyword evidence="1" id="KW-1133">Transmembrane helix</keyword>
<evidence type="ECO:0000256" key="1">
    <source>
        <dbReference type="SAM" id="Phobius"/>
    </source>
</evidence>
<feature type="transmembrane region" description="Helical" evidence="1">
    <location>
        <begin position="309"/>
        <end position="329"/>
    </location>
</feature>
<evidence type="ECO:0000313" key="2">
    <source>
        <dbReference type="EMBL" id="MBU2759722.1"/>
    </source>
</evidence>
<name>A0ABS5ZWW1_9PROT</name>
<dbReference type="RefSeq" id="WP_215883399.1">
    <property type="nucleotide sequence ID" value="NZ_JAAOMP010000069.1"/>
</dbReference>
<gene>
    <name evidence="2" type="ORF">HAP95_06090</name>
</gene>
<dbReference type="InterPro" id="IPR050767">
    <property type="entry name" value="Sel1_AlgK"/>
</dbReference>
<dbReference type="PANTHER" id="PTHR11102:SF160">
    <property type="entry name" value="ERAD-ASSOCIATED E3 UBIQUITIN-PROTEIN LIGASE COMPONENT HRD3"/>
    <property type="match status" value="1"/>
</dbReference>
<protein>
    <submittedName>
        <fullName evidence="2">Sel1 repeat family protein</fullName>
    </submittedName>
</protein>
<sequence length="353" mass="40668">MIVLPRVKFLLFATIFLIFQLLSSFYSPVYAFGNPGSPWPAGPNLTYAESKVLALSAYDGYNRFLILKKSAQEGNAKAMMGLSIYYQNIHQPQKALFWARKSAHAGNPHAESFLGLAYYHGDGVAKNQKKAIYWLEKAASQHDYAVEYFLARLHQHGKGGFPKNVQAAIPLYESAAHDGSILAAEELAEIYKNPHSPLYNQKLADHWEHFIPEKGLGRKFTNASNEFQMYQGYGSSENYKKHQKFLLQKNHLYFFFLIFNFIIIWVATFFQIRKSWQYPEGSSLIFWGTSALLNFFLVFFYLLSQDLFLFLFYTVTTILFGIIIFVILFRKRKKKEYPVIPVVTNTHSPDPNP</sequence>
<dbReference type="EMBL" id="JAAOMP010000069">
    <property type="protein sequence ID" value="MBU2759722.1"/>
    <property type="molecule type" value="Genomic_DNA"/>
</dbReference>
<comment type="caution">
    <text evidence="2">The sequence shown here is derived from an EMBL/GenBank/DDBJ whole genome shotgun (WGS) entry which is preliminary data.</text>
</comment>
<dbReference type="SMART" id="SM00671">
    <property type="entry name" value="SEL1"/>
    <property type="match status" value="3"/>
</dbReference>
<keyword evidence="1" id="KW-0812">Transmembrane</keyword>
<dbReference type="Proteomes" id="UP000755654">
    <property type="component" value="Unassembled WGS sequence"/>
</dbReference>
<keyword evidence="1" id="KW-0472">Membrane</keyword>
<dbReference type="InterPro" id="IPR006597">
    <property type="entry name" value="Sel1-like"/>
</dbReference>
<dbReference type="PANTHER" id="PTHR11102">
    <property type="entry name" value="SEL-1-LIKE PROTEIN"/>
    <property type="match status" value="1"/>
</dbReference>
<proteinExistence type="predicted"/>
<organism evidence="2 3">
    <name type="scientific">Acidithiobacillus sulfurivorans</name>
    <dbReference type="NCBI Taxonomy" id="1958756"/>
    <lineage>
        <taxon>Bacteria</taxon>
        <taxon>Pseudomonadati</taxon>
        <taxon>Pseudomonadota</taxon>
        <taxon>Acidithiobacillia</taxon>
        <taxon>Acidithiobacillales</taxon>
        <taxon>Acidithiobacillaceae</taxon>
        <taxon>Acidithiobacillus</taxon>
    </lineage>
</organism>
<feature type="transmembrane region" description="Helical" evidence="1">
    <location>
        <begin position="284"/>
        <end position="303"/>
    </location>
</feature>
<dbReference type="Gene3D" id="1.25.40.10">
    <property type="entry name" value="Tetratricopeptide repeat domain"/>
    <property type="match status" value="1"/>
</dbReference>
<evidence type="ECO:0000313" key="3">
    <source>
        <dbReference type="Proteomes" id="UP000755654"/>
    </source>
</evidence>
<reference evidence="2 3" key="1">
    <citation type="journal article" date="2021" name="ISME J.">
        <title>Genomic evolution of the class Acidithiobacillia: deep-branching Proteobacteria living in extreme acidic conditions.</title>
        <authorList>
            <person name="Moya-Beltran A."/>
            <person name="Beard S."/>
            <person name="Rojas-Villalobos C."/>
            <person name="Issotta F."/>
            <person name="Gallardo Y."/>
            <person name="Ulloa R."/>
            <person name="Giaveno A."/>
            <person name="Degli Esposti M."/>
            <person name="Johnson D.B."/>
            <person name="Quatrini R."/>
        </authorList>
    </citation>
    <scope>NUCLEOTIDE SEQUENCE [LARGE SCALE GENOMIC DNA]</scope>
    <source>
        <strain evidence="2 3">RW2</strain>
    </source>
</reference>
<dbReference type="SUPFAM" id="SSF81901">
    <property type="entry name" value="HCP-like"/>
    <property type="match status" value="1"/>
</dbReference>
<dbReference type="Pfam" id="PF08238">
    <property type="entry name" value="Sel1"/>
    <property type="match status" value="3"/>
</dbReference>